<dbReference type="GO" id="GO:0016746">
    <property type="term" value="F:acyltransferase activity"/>
    <property type="evidence" value="ECO:0007669"/>
    <property type="project" value="UniProtKB-KW"/>
</dbReference>
<keyword evidence="1" id="KW-0012">Acyltransferase</keyword>
<accession>A0A1M7MY22</accession>
<dbReference type="AlphaFoldDB" id="A0A1M7MY22"/>
<name>A0A1M7MY22_9FLAO</name>
<evidence type="ECO:0000313" key="1">
    <source>
        <dbReference type="EMBL" id="SHM95567.1"/>
    </source>
</evidence>
<sequence>MINNYRDYAEYVEKLRHDVSTNDILSSYKENPFVSVKTEADQFFTNLNGHNILAADSAFDRQTSFFKDVVFYQLINQLDTQCNYKLFTDELITIRNTEFIPKTGLFCSFHYGAFIQIPAILKILNIDFVILSMAIDSNDVVNWETKNKTENETKEKIDQPVSISPFEKESIFKIFKYLKKGVSVLIYIDGIQGNIDQQDKRVKKIDFFNQQLVLSSGIMEISQKLKIPVVPVIAERKEDYRIEAVFHNLENKEDFGNENYAQNAIQKTVDILTGYLKNQPAQWQEWTHIHQKMIYKSPKKNIGSVFFARFLKRVRPSTYDKKPLAQSLLKFNNEEYEIVDINHESYIVCIRNYVSFKITDKLRQILLSLEKSEAKIMDLNQFVPASLLKDLLHNKIIVSR</sequence>
<reference evidence="2" key="1">
    <citation type="submission" date="2016-11" db="EMBL/GenBank/DDBJ databases">
        <authorList>
            <person name="Varghese N."/>
            <person name="Submissions S."/>
        </authorList>
    </citation>
    <scope>NUCLEOTIDE SEQUENCE [LARGE SCALE GENOMIC DNA]</scope>
    <source>
        <strain evidence="2">DSM 24724</strain>
    </source>
</reference>
<dbReference type="RefSeq" id="WP_068845825.1">
    <property type="nucleotide sequence ID" value="NZ_FRBT01000015.1"/>
</dbReference>
<evidence type="ECO:0000313" key="2">
    <source>
        <dbReference type="Proteomes" id="UP000184028"/>
    </source>
</evidence>
<protein>
    <submittedName>
        <fullName evidence="1">Lipid A biosynthesis acyltransferase</fullName>
    </submittedName>
</protein>
<keyword evidence="1" id="KW-0808">Transferase</keyword>
<keyword evidence="2" id="KW-1185">Reference proteome</keyword>
<dbReference type="Proteomes" id="UP000184028">
    <property type="component" value="Unassembled WGS sequence"/>
</dbReference>
<gene>
    <name evidence="1" type="ORF">SAMN05444484_11526</name>
</gene>
<dbReference type="OrthoDB" id="1373292at2"/>
<proteinExistence type="predicted"/>
<organism evidence="1 2">
    <name type="scientific">Flavobacterium chilense</name>
    <dbReference type="NCBI Taxonomy" id="946677"/>
    <lineage>
        <taxon>Bacteria</taxon>
        <taxon>Pseudomonadati</taxon>
        <taxon>Bacteroidota</taxon>
        <taxon>Flavobacteriia</taxon>
        <taxon>Flavobacteriales</taxon>
        <taxon>Flavobacteriaceae</taxon>
        <taxon>Flavobacterium</taxon>
    </lineage>
</organism>
<dbReference type="EMBL" id="FRBT01000015">
    <property type="protein sequence ID" value="SHM95567.1"/>
    <property type="molecule type" value="Genomic_DNA"/>
</dbReference>
<dbReference type="STRING" id="946677.SAMN05444484_11526"/>